<dbReference type="InterPro" id="IPR015424">
    <property type="entry name" value="PyrdxlP-dep_Trfase"/>
</dbReference>
<dbReference type="InterPro" id="IPR015421">
    <property type="entry name" value="PyrdxlP-dep_Trfase_major"/>
</dbReference>
<dbReference type="SUPFAM" id="SSF55904">
    <property type="entry name" value="Ornithine decarboxylase C-terminal domain"/>
    <property type="match status" value="1"/>
</dbReference>
<dbReference type="Pfam" id="PF03711">
    <property type="entry name" value="OKR_DC_1_C"/>
    <property type="match status" value="1"/>
</dbReference>
<keyword evidence="5" id="KW-0456">Lyase</keyword>
<evidence type="ECO:0000256" key="1">
    <source>
        <dbReference type="ARBA" id="ARBA00001933"/>
    </source>
</evidence>
<sequence>MDQKIAPLADALTAIEKRPVIGFGAPGHNQGAVIPGGMKALLGKRVFEADVLTPKGLDDRTEGKLALQRAHEIAAEAWNADFCRFVTGGSTQSLHTAMAAVARPGDTILIAASAHKAERTYALATGLDAVIVPVQIDEGWDIEHGVEPRALSAVLAAHPTAKAFIVVSPTYYGVTSDIAALATVCHDHGIPLIVDAAWGGAFAFCEGLPDDPLTKGADLAVYSAHKTMGALAQGSVIVAKGELIDRQRLWMAYELFETTSPSVPILATLDATRRDHALNGEQMWTSVIARANMVRRKIAGIAPLRVFGHDHLPPAADLDVTKVLIDVSALGVSGYAIDDWLYKYHRISMGLSDARHILAVLSLGTTKSDLRKLVHGLQDLVKQLASDPSILPTIAPTPGVGTLSVDMAMPGHAAFYGPAEMIAYEGAAGRIAAEMIAPAPPGVPRLVPGQRITAAHVAWLVANRDAGAFVMDPVDPTESTIRVVQG</sequence>
<evidence type="ECO:0000256" key="5">
    <source>
        <dbReference type="ARBA" id="ARBA00023239"/>
    </source>
</evidence>
<keyword evidence="4" id="KW-0663">Pyridoxal phosphate</keyword>
<proteinExistence type="inferred from homology"/>
<comment type="caution">
    <text evidence="8">The sequence shown here is derived from an EMBL/GenBank/DDBJ whole genome shotgun (WGS) entry which is preliminary data.</text>
</comment>
<accession>A0A2T5GKT0</accession>
<keyword evidence="3" id="KW-0210">Decarboxylase</keyword>
<dbReference type="InterPro" id="IPR008286">
    <property type="entry name" value="Prn/Lys/Arg_de-COase_C"/>
</dbReference>
<evidence type="ECO:0000313" key="8">
    <source>
        <dbReference type="EMBL" id="PTQ59930.1"/>
    </source>
</evidence>
<dbReference type="Proteomes" id="UP000244189">
    <property type="component" value="Unassembled WGS sequence"/>
</dbReference>
<organism evidence="8 9">
    <name type="scientific">Sphingomonas aurantiaca</name>
    <dbReference type="NCBI Taxonomy" id="185949"/>
    <lineage>
        <taxon>Bacteria</taxon>
        <taxon>Pseudomonadati</taxon>
        <taxon>Pseudomonadota</taxon>
        <taxon>Alphaproteobacteria</taxon>
        <taxon>Sphingomonadales</taxon>
        <taxon>Sphingomonadaceae</taxon>
        <taxon>Sphingomonas</taxon>
    </lineage>
</organism>
<dbReference type="InterPro" id="IPR000310">
    <property type="entry name" value="Orn/Lys/Arg_deCO2ase_major_dom"/>
</dbReference>
<reference evidence="8 9" key="1">
    <citation type="submission" date="2018-04" db="EMBL/GenBank/DDBJ databases">
        <title>Genomic Encyclopedia of Type Strains, Phase III (KMG-III): the genomes of soil and plant-associated and newly described type strains.</title>
        <authorList>
            <person name="Whitman W."/>
        </authorList>
    </citation>
    <scope>NUCLEOTIDE SEQUENCE [LARGE SCALE GENOMIC DNA]</scope>
    <source>
        <strain evidence="8 9">MA101b</strain>
    </source>
</reference>
<dbReference type="SUPFAM" id="SSF53383">
    <property type="entry name" value="PLP-dependent transferases"/>
    <property type="match status" value="1"/>
</dbReference>
<dbReference type="GO" id="GO:0016831">
    <property type="term" value="F:carboxy-lyase activity"/>
    <property type="evidence" value="ECO:0007669"/>
    <property type="project" value="UniProtKB-KW"/>
</dbReference>
<dbReference type="Gene3D" id="3.40.640.10">
    <property type="entry name" value="Type I PLP-dependent aspartate aminotransferase-like (Major domain)"/>
    <property type="match status" value="1"/>
</dbReference>
<dbReference type="EMBL" id="QAOG01000004">
    <property type="protein sequence ID" value="PTQ59930.1"/>
    <property type="molecule type" value="Genomic_DNA"/>
</dbReference>
<evidence type="ECO:0000313" key="9">
    <source>
        <dbReference type="Proteomes" id="UP000244189"/>
    </source>
</evidence>
<keyword evidence="9" id="KW-1185">Reference proteome</keyword>
<dbReference type="AlphaFoldDB" id="A0A2T5GKT0"/>
<dbReference type="InterPro" id="IPR052357">
    <property type="entry name" value="Orn_Lys_Arg_decarboxylase-I"/>
</dbReference>
<evidence type="ECO:0000256" key="4">
    <source>
        <dbReference type="ARBA" id="ARBA00022898"/>
    </source>
</evidence>
<evidence type="ECO:0000256" key="3">
    <source>
        <dbReference type="ARBA" id="ARBA00022793"/>
    </source>
</evidence>
<dbReference type="Pfam" id="PF01276">
    <property type="entry name" value="OKR_DC_1"/>
    <property type="match status" value="1"/>
</dbReference>
<dbReference type="PANTHER" id="PTHR43277:SF4">
    <property type="entry name" value="ARGININE DECARBOXYLASE"/>
    <property type="match status" value="1"/>
</dbReference>
<evidence type="ECO:0000256" key="2">
    <source>
        <dbReference type="ARBA" id="ARBA00010671"/>
    </source>
</evidence>
<feature type="domain" description="Orn/Lys/Arg decarboxylases family 1 pyridoxal-P attachment site" evidence="6">
    <location>
        <begin position="7"/>
        <end position="367"/>
    </location>
</feature>
<evidence type="ECO:0000259" key="7">
    <source>
        <dbReference type="Pfam" id="PF03711"/>
    </source>
</evidence>
<name>A0A2T5GKT0_9SPHN</name>
<protein>
    <submittedName>
        <fullName evidence="8">Arginine/lysine/ornithine decarboxylase</fullName>
    </submittedName>
</protein>
<dbReference type="Gene3D" id="3.90.100.10">
    <property type="entry name" value="Orn/Lys/Arg decarboxylase, C-terminal domain"/>
    <property type="match status" value="1"/>
</dbReference>
<dbReference type="RefSeq" id="WP_107958744.1">
    <property type="nucleotide sequence ID" value="NZ_QAOG01000004.1"/>
</dbReference>
<comment type="cofactor">
    <cofactor evidence="1">
        <name>pyridoxal 5'-phosphate</name>
        <dbReference type="ChEBI" id="CHEBI:597326"/>
    </cofactor>
</comment>
<dbReference type="PANTHER" id="PTHR43277">
    <property type="entry name" value="ARGININE DECARBOXYLASE"/>
    <property type="match status" value="1"/>
</dbReference>
<evidence type="ECO:0000259" key="6">
    <source>
        <dbReference type="Pfam" id="PF01276"/>
    </source>
</evidence>
<gene>
    <name evidence="8" type="ORF">C8J26_2785</name>
</gene>
<comment type="similarity">
    <text evidence="2">Belongs to the Orn/Lys/Arg decarboxylase class-I family.</text>
</comment>
<dbReference type="InterPro" id="IPR036633">
    <property type="entry name" value="Prn/Lys/Arg_de-COase_C_sf"/>
</dbReference>
<feature type="domain" description="Orn/Lys/Arg decarboxylase C-terminal" evidence="7">
    <location>
        <begin position="417"/>
        <end position="460"/>
    </location>
</feature>